<comment type="caution">
    <text evidence="1">The sequence shown here is derived from an EMBL/GenBank/DDBJ whole genome shotgun (WGS) entry which is preliminary data.</text>
</comment>
<evidence type="ECO:0000313" key="1">
    <source>
        <dbReference type="EMBL" id="KAG0575347.1"/>
    </source>
</evidence>
<reference evidence="1" key="1">
    <citation type="submission" date="2020-06" db="EMBL/GenBank/DDBJ databases">
        <title>WGS assembly of Ceratodon purpureus strain R40.</title>
        <authorList>
            <person name="Carey S.B."/>
            <person name="Jenkins J."/>
            <person name="Shu S."/>
            <person name="Lovell J.T."/>
            <person name="Sreedasyam A."/>
            <person name="Maumus F."/>
            <person name="Tiley G.P."/>
            <person name="Fernandez-Pozo N."/>
            <person name="Barry K."/>
            <person name="Chen C."/>
            <person name="Wang M."/>
            <person name="Lipzen A."/>
            <person name="Daum C."/>
            <person name="Saski C.A."/>
            <person name="Payton A.C."/>
            <person name="Mcbreen J.C."/>
            <person name="Conrad R.E."/>
            <person name="Kollar L.M."/>
            <person name="Olsson S."/>
            <person name="Huttunen S."/>
            <person name="Landis J.B."/>
            <person name="Wickett N.J."/>
            <person name="Johnson M.G."/>
            <person name="Rensing S.A."/>
            <person name="Grimwood J."/>
            <person name="Schmutz J."/>
            <person name="Mcdaniel S.F."/>
        </authorList>
    </citation>
    <scope>NUCLEOTIDE SEQUENCE</scope>
    <source>
        <strain evidence="1">R40</strain>
    </source>
</reference>
<organism evidence="1 2">
    <name type="scientific">Ceratodon purpureus</name>
    <name type="common">Fire moss</name>
    <name type="synonym">Dicranum purpureum</name>
    <dbReference type="NCBI Taxonomy" id="3225"/>
    <lineage>
        <taxon>Eukaryota</taxon>
        <taxon>Viridiplantae</taxon>
        <taxon>Streptophyta</taxon>
        <taxon>Embryophyta</taxon>
        <taxon>Bryophyta</taxon>
        <taxon>Bryophytina</taxon>
        <taxon>Bryopsida</taxon>
        <taxon>Dicranidae</taxon>
        <taxon>Pseudoditrichales</taxon>
        <taxon>Ditrichaceae</taxon>
        <taxon>Ceratodon</taxon>
    </lineage>
</organism>
<gene>
    <name evidence="1" type="ORF">KC19_VG338400</name>
</gene>
<accession>A0A8T0HX44</accession>
<evidence type="ECO:0000313" key="2">
    <source>
        <dbReference type="Proteomes" id="UP000822688"/>
    </source>
</evidence>
<keyword evidence="2" id="KW-1185">Reference proteome</keyword>
<sequence length="108" mass="12214">MHSSANLRPNSQPSEFRRLQKKITATFDQLSAKLLPVNFCSSPILRLNHRPLKRPLLHAPRPDCHQTLSDCNLLQPSTPSPELTSQCSKFRKNAALLPNHRDPINGTR</sequence>
<name>A0A8T0HX44_CERPU</name>
<proteinExistence type="predicted"/>
<dbReference type="AlphaFoldDB" id="A0A8T0HX44"/>
<dbReference type="Proteomes" id="UP000822688">
    <property type="component" value="Chromosome V"/>
</dbReference>
<protein>
    <submittedName>
        <fullName evidence="1">Uncharacterized protein</fullName>
    </submittedName>
</protein>
<dbReference type="EMBL" id="CM026426">
    <property type="protein sequence ID" value="KAG0575347.1"/>
    <property type="molecule type" value="Genomic_DNA"/>
</dbReference>